<dbReference type="EMBL" id="JBHSBN010000026">
    <property type="protein sequence ID" value="MFC4109573.1"/>
    <property type="molecule type" value="Genomic_DNA"/>
</dbReference>
<evidence type="ECO:0008006" key="3">
    <source>
        <dbReference type="Google" id="ProtNLM"/>
    </source>
</evidence>
<evidence type="ECO:0000313" key="1">
    <source>
        <dbReference type="EMBL" id="MFC4109573.1"/>
    </source>
</evidence>
<comment type="caution">
    <text evidence="1">The sequence shown here is derived from an EMBL/GenBank/DDBJ whole genome shotgun (WGS) entry which is preliminary data.</text>
</comment>
<dbReference type="Proteomes" id="UP001595868">
    <property type="component" value="Unassembled WGS sequence"/>
</dbReference>
<keyword evidence="2" id="KW-1185">Reference proteome</keyword>
<protein>
    <recommendedName>
        <fullName evidence="3">Ig-like domain (Group 3)</fullName>
    </recommendedName>
</protein>
<dbReference type="RefSeq" id="WP_377551091.1">
    <property type="nucleotide sequence ID" value="NZ_JBHSBN010000026.1"/>
</dbReference>
<organism evidence="1 2">
    <name type="scientific">Micromonospora zhanjiangensis</name>
    <dbReference type="NCBI Taxonomy" id="1522057"/>
    <lineage>
        <taxon>Bacteria</taxon>
        <taxon>Bacillati</taxon>
        <taxon>Actinomycetota</taxon>
        <taxon>Actinomycetes</taxon>
        <taxon>Micromonosporales</taxon>
        <taxon>Micromonosporaceae</taxon>
        <taxon>Micromonospora</taxon>
    </lineage>
</organism>
<accession>A0ABV8KU95</accession>
<evidence type="ECO:0000313" key="2">
    <source>
        <dbReference type="Proteomes" id="UP001595868"/>
    </source>
</evidence>
<gene>
    <name evidence="1" type="ORF">ACFOX0_27025</name>
</gene>
<reference evidence="2" key="1">
    <citation type="journal article" date="2019" name="Int. J. Syst. Evol. Microbiol.">
        <title>The Global Catalogue of Microorganisms (GCM) 10K type strain sequencing project: providing services to taxonomists for standard genome sequencing and annotation.</title>
        <authorList>
            <consortium name="The Broad Institute Genomics Platform"/>
            <consortium name="The Broad Institute Genome Sequencing Center for Infectious Disease"/>
            <person name="Wu L."/>
            <person name="Ma J."/>
        </authorList>
    </citation>
    <scope>NUCLEOTIDE SEQUENCE [LARGE SCALE GENOMIC DNA]</scope>
    <source>
        <strain evidence="2">2902at01</strain>
    </source>
</reference>
<name>A0ABV8KU95_9ACTN</name>
<proteinExistence type="predicted"/>
<sequence length="210" mass="22198">MVVRSRDRAGHLSPEARYQFFVSETSPVLTVDGDVRGGKPFRLHIAPGPNTGQIVRYIYTYTIDGETNTVIPDADGTASIELTARANSFFTVSVSSLSANGWVSPATTWSQYVDTAPAVRSSTYPEGDVAGGGVGIAGTFTFAPRSDGVVSYVYSFDYGTPVTVPAGPDGTATVTWTPDTAGSHQLDVYAVAADGSESDTHYYYLNVNGS</sequence>